<accession>A0A6L2L2M9</accession>
<evidence type="ECO:0000313" key="3">
    <source>
        <dbReference type="EMBL" id="GEU55350.1"/>
    </source>
</evidence>
<sequence length="250" mass="27536">MCGFVAFVGALVLRKIINICLVSQTIGNDEGPNKLSLDHIFEGINLHVLVEKTKSDSKGLETVLTKPTIGKGASTIKKEIKEEFNTSPDLSNSDDIKKDIKLEDLSKLEKTKAKDKVAFLLAQPSYPNVAQLNDLMVKSLQPKISKLLSSHDFASSLPTELKELPYKFNELTGEVNELKKHVHNLEIKLPGELKEIPKKLETFTSTVNSLTTQVIESASKKVRDNGVPSAGQDRSHPAKGEKNNKHVTIS</sequence>
<comment type="caution">
    <text evidence="3">The sequence shown here is derived from an EMBL/GenBank/DDBJ whole genome shotgun (WGS) entry which is preliminary data.</text>
</comment>
<gene>
    <name evidence="3" type="ORF">Tci_027328</name>
</gene>
<feature type="chain" id="PRO_5026856300" evidence="2">
    <location>
        <begin position="28"/>
        <end position="250"/>
    </location>
</feature>
<protein>
    <submittedName>
        <fullName evidence="3">Uncharacterized protein</fullName>
    </submittedName>
</protein>
<evidence type="ECO:0000256" key="2">
    <source>
        <dbReference type="SAM" id="SignalP"/>
    </source>
</evidence>
<keyword evidence="2" id="KW-0732">Signal</keyword>
<feature type="compositionally biased region" description="Basic and acidic residues" evidence="1">
    <location>
        <begin position="233"/>
        <end position="244"/>
    </location>
</feature>
<dbReference type="AlphaFoldDB" id="A0A6L2L2M9"/>
<name>A0A6L2L2M9_TANCI</name>
<reference evidence="3" key="1">
    <citation type="journal article" date="2019" name="Sci. Rep.">
        <title>Draft genome of Tanacetum cinerariifolium, the natural source of mosquito coil.</title>
        <authorList>
            <person name="Yamashiro T."/>
            <person name="Shiraishi A."/>
            <person name="Satake H."/>
            <person name="Nakayama K."/>
        </authorList>
    </citation>
    <scope>NUCLEOTIDE SEQUENCE</scope>
</reference>
<feature type="region of interest" description="Disordered" evidence="1">
    <location>
        <begin position="218"/>
        <end position="250"/>
    </location>
</feature>
<dbReference type="EMBL" id="BKCJ010003482">
    <property type="protein sequence ID" value="GEU55350.1"/>
    <property type="molecule type" value="Genomic_DNA"/>
</dbReference>
<feature type="signal peptide" evidence="2">
    <location>
        <begin position="1"/>
        <end position="27"/>
    </location>
</feature>
<organism evidence="3">
    <name type="scientific">Tanacetum cinerariifolium</name>
    <name type="common">Dalmatian daisy</name>
    <name type="synonym">Chrysanthemum cinerariifolium</name>
    <dbReference type="NCBI Taxonomy" id="118510"/>
    <lineage>
        <taxon>Eukaryota</taxon>
        <taxon>Viridiplantae</taxon>
        <taxon>Streptophyta</taxon>
        <taxon>Embryophyta</taxon>
        <taxon>Tracheophyta</taxon>
        <taxon>Spermatophyta</taxon>
        <taxon>Magnoliopsida</taxon>
        <taxon>eudicotyledons</taxon>
        <taxon>Gunneridae</taxon>
        <taxon>Pentapetalae</taxon>
        <taxon>asterids</taxon>
        <taxon>campanulids</taxon>
        <taxon>Asterales</taxon>
        <taxon>Asteraceae</taxon>
        <taxon>Asteroideae</taxon>
        <taxon>Anthemideae</taxon>
        <taxon>Anthemidinae</taxon>
        <taxon>Tanacetum</taxon>
    </lineage>
</organism>
<proteinExistence type="predicted"/>
<evidence type="ECO:0000256" key="1">
    <source>
        <dbReference type="SAM" id="MobiDB-lite"/>
    </source>
</evidence>